<protein>
    <submittedName>
        <fullName evidence="2">Uncharacterized protein</fullName>
    </submittedName>
</protein>
<keyword evidence="1" id="KW-0175">Coiled coil</keyword>
<evidence type="ECO:0000256" key="1">
    <source>
        <dbReference type="SAM" id="Coils"/>
    </source>
</evidence>
<evidence type="ECO:0000313" key="2">
    <source>
        <dbReference type="EMBL" id="ASF00721.1"/>
    </source>
</evidence>
<name>A0A218MNB5_9VIRU</name>
<reference evidence="2" key="1">
    <citation type="submission" date="2016-10" db="EMBL/GenBank/DDBJ databases">
        <authorList>
            <person name="Varghese N."/>
        </authorList>
    </citation>
    <scope>NUCLEOTIDE SEQUENCE</scope>
</reference>
<dbReference type="EMBL" id="KY052853">
    <property type="protein sequence ID" value="ASF00721.1"/>
    <property type="molecule type" value="Genomic_DNA"/>
</dbReference>
<sequence>MAKNTSKKIKELKGVKPEKVNDKELRNIQDIVASINQLHNQIGQLESQKHSALHNLAGVNDEMKVLQEKIKKDYGTNDINIADGKINYKEDVKADS</sequence>
<proteinExistence type="predicted"/>
<accession>A0A218MNB5</accession>
<reference evidence="2" key="2">
    <citation type="journal article" date="2017" name="Nat. Commun.">
        <title>Single-virus genomics reveals hidden cosmopolitan and abundant viruses.</title>
        <authorList>
            <person name="Martinez-Hernandez F."/>
            <person name="Fornas O."/>
            <person name="Lluesma Gomez M."/>
            <person name="Bolduc B."/>
            <person name="de la Cruz Pena M.J."/>
            <person name="Martinez J.M."/>
            <person name="Anton J."/>
            <person name="Gasol J.M."/>
            <person name="Rosselli R."/>
            <person name="Rodriguez-Valera F."/>
            <person name="Sullivan M.B."/>
            <person name="Acinas S.G."/>
            <person name="Martinez-Garcia M."/>
        </authorList>
    </citation>
    <scope>NUCLEOTIDE SEQUENCE</scope>
</reference>
<feature type="coiled-coil region" evidence="1">
    <location>
        <begin position="28"/>
        <end position="55"/>
    </location>
</feature>
<organism evidence="2">
    <name type="scientific">uncultured virus</name>
    <dbReference type="NCBI Taxonomy" id="340016"/>
    <lineage>
        <taxon>Viruses</taxon>
        <taxon>environmental samples</taxon>
    </lineage>
</organism>